<reference evidence="3" key="1">
    <citation type="journal article" date="2013" name="Nat. Genet.">
        <title>The duck genome and transcriptome provide insight into an avian influenza virus reservoir species.</title>
        <authorList>
            <person name="Huang Y."/>
            <person name="Li Y."/>
            <person name="Burt D.W."/>
            <person name="Chen H."/>
            <person name="Zhang Y."/>
            <person name="Qian W."/>
            <person name="Kim H."/>
            <person name="Gan S."/>
            <person name="Zhao Y."/>
            <person name="Li J."/>
            <person name="Yi K."/>
            <person name="Feng H."/>
            <person name="Zhu P."/>
            <person name="Li B."/>
            <person name="Liu Q."/>
            <person name="Fairley S."/>
            <person name="Magor K.E."/>
            <person name="Du Z."/>
            <person name="Hu X."/>
            <person name="Goodman L."/>
            <person name="Tafer H."/>
            <person name="Vignal A."/>
            <person name="Lee T."/>
            <person name="Kim K.W."/>
            <person name="Sheng Z."/>
            <person name="An Y."/>
            <person name="Searle S."/>
            <person name="Herrero J."/>
            <person name="Groenen M.A."/>
            <person name="Crooijmans R.P."/>
            <person name="Faraut T."/>
            <person name="Cai Q."/>
            <person name="Webster R.G."/>
            <person name="Aldridge J.R."/>
            <person name="Warren W.C."/>
            <person name="Bartschat S."/>
            <person name="Kehr S."/>
            <person name="Marz M."/>
            <person name="Stadler P.F."/>
            <person name="Smith J."/>
            <person name="Kraus R.H."/>
            <person name="Zhao Y."/>
            <person name="Ren L."/>
            <person name="Fei J."/>
            <person name="Morisson M."/>
            <person name="Kaiser P."/>
            <person name="Griffin D.K."/>
            <person name="Rao M."/>
            <person name="Pitel F."/>
            <person name="Wang J."/>
            <person name="Li N."/>
        </authorList>
    </citation>
    <scope>NUCLEOTIDE SEQUENCE [LARGE SCALE GENOMIC DNA]</scope>
</reference>
<dbReference type="Proteomes" id="UP000296049">
    <property type="component" value="Unassembled WGS sequence"/>
</dbReference>
<evidence type="ECO:0000313" key="3">
    <source>
        <dbReference type="Proteomes" id="UP000296049"/>
    </source>
</evidence>
<dbReference type="AlphaFoldDB" id="R0LSX4"/>
<sequence length="535" mass="60148">MAHRTDCPDILSFMLVLLQELLKHLELEMPSGKECRANLLLAAEIMFYPSDFSQLLSLRFIPPECHRKEHCYPSNVAAALSAEKYFLLTLLFLYTVMCYHSMMSSVIIIVKEGSLKNAEEELTFDGFVLKLAGKLYHRSNGTRTGSEGEYPRRTEITCRRFTAIQGERCCVVFLQNILKCTAKYQHGESCLRSVEAEVEQEPMGTEKVIRAKQKHQLPWTLTFQVFLATKTCQNESQERTPCPLLSLVPAGVRGAAVPAMAVQWTSLRKTCLCPCCLNEIISFTFFVVMGITVDRCQGKQGENDKSQQDESYFKEKVQTVGSAGGGEGLLSQRSQVFSQKDARSWSNWLSNFSRWAIAKLRWLETHLQKHMLAPDKRNMLRKHIEDPQVNPISLEGSPAPGSPQSTDWYWHMRVADEGSALCTSEPKPIPTQGTPCAEPEVSKAVIETAPIILVFQRFPLLPPCVACGLSWPKRLSESTETLQPLEMCLESLGLQTGASCHCAAKSRMANMLRDACLHSEKILNTLYKTKHIMVV</sequence>
<keyword evidence="1" id="KW-1133">Transmembrane helix</keyword>
<protein>
    <submittedName>
        <fullName evidence="2">Uncharacterized protein</fullName>
    </submittedName>
</protein>
<name>R0LSX4_ANAPL</name>
<dbReference type="EMBL" id="KB742853">
    <property type="protein sequence ID" value="EOB03503.1"/>
    <property type="molecule type" value="Genomic_DNA"/>
</dbReference>
<accession>R0LSX4</accession>
<keyword evidence="1" id="KW-0472">Membrane</keyword>
<feature type="transmembrane region" description="Helical" evidence="1">
    <location>
        <begin position="85"/>
        <end position="110"/>
    </location>
</feature>
<keyword evidence="3" id="KW-1185">Reference proteome</keyword>
<keyword evidence="1" id="KW-0812">Transmembrane</keyword>
<organism evidence="2 3">
    <name type="scientific">Anas platyrhynchos</name>
    <name type="common">Mallard</name>
    <name type="synonym">Anas boschas</name>
    <dbReference type="NCBI Taxonomy" id="8839"/>
    <lineage>
        <taxon>Eukaryota</taxon>
        <taxon>Metazoa</taxon>
        <taxon>Chordata</taxon>
        <taxon>Craniata</taxon>
        <taxon>Vertebrata</taxon>
        <taxon>Euteleostomi</taxon>
        <taxon>Archelosauria</taxon>
        <taxon>Archosauria</taxon>
        <taxon>Dinosauria</taxon>
        <taxon>Saurischia</taxon>
        <taxon>Theropoda</taxon>
        <taxon>Coelurosauria</taxon>
        <taxon>Aves</taxon>
        <taxon>Neognathae</taxon>
        <taxon>Galloanserae</taxon>
        <taxon>Anseriformes</taxon>
        <taxon>Anatidae</taxon>
        <taxon>Anatinae</taxon>
        <taxon>Anas</taxon>
    </lineage>
</organism>
<evidence type="ECO:0000256" key="1">
    <source>
        <dbReference type="SAM" id="Phobius"/>
    </source>
</evidence>
<evidence type="ECO:0000313" key="2">
    <source>
        <dbReference type="EMBL" id="EOB03503.1"/>
    </source>
</evidence>
<gene>
    <name evidence="2" type="ORF">Anapl_04170</name>
</gene>
<proteinExistence type="predicted"/>